<dbReference type="Proteomes" id="UP000078200">
    <property type="component" value="Unassembled WGS sequence"/>
</dbReference>
<keyword evidence="2" id="KW-1185">Reference proteome</keyword>
<dbReference type="Gene3D" id="1.20.940.10">
    <property type="entry name" value="Functional domain of the splicing factor Prp18"/>
    <property type="match status" value="1"/>
</dbReference>
<dbReference type="EnsemblMetazoa" id="GAUT038449-RA">
    <property type="protein sequence ID" value="GAUT038449-PA"/>
    <property type="gene ID" value="GAUT038449"/>
</dbReference>
<dbReference type="VEuPathDB" id="VectorBase:GAUT038449"/>
<evidence type="ECO:0008006" key="3">
    <source>
        <dbReference type="Google" id="ProtNLM"/>
    </source>
</evidence>
<dbReference type="AlphaFoldDB" id="A0A1A9VIE7"/>
<dbReference type="SUPFAM" id="SSF47938">
    <property type="entry name" value="Functional domain of the splicing factor Prp18"/>
    <property type="match status" value="1"/>
</dbReference>
<reference evidence="1" key="1">
    <citation type="submission" date="2020-05" db="UniProtKB">
        <authorList>
            <consortium name="EnsemblMetazoa"/>
        </authorList>
    </citation>
    <scope>IDENTIFICATION</scope>
    <source>
        <strain evidence="1">TTRI</strain>
    </source>
</reference>
<protein>
    <recommendedName>
        <fullName evidence="3">Pre-mRNA-splicing factor 18</fullName>
    </recommendedName>
</protein>
<sequence>MGGSLSQFATLRSDANALKETGAKQKLGVQAPIIDEASNVLCEEGPKRQKKNKRPKATARKSHNCDRVWHIVRECKFRRKDSDLRLPINSKAGEQHKSHIKGLMTVVGRNMSRRLYILNSMIRETTPSITCLFYSVESSMNINPSSMGSTRFFKVAKAKSEEDFLSNTSPLEEVIGITKFTGHMLNRNYTAAGDAYLEMVIGNAPWPTDNSDLYSNYS</sequence>
<evidence type="ECO:0000313" key="2">
    <source>
        <dbReference type="Proteomes" id="UP000078200"/>
    </source>
</evidence>
<name>A0A1A9VIE7_GLOAU</name>
<proteinExistence type="predicted"/>
<evidence type="ECO:0000313" key="1">
    <source>
        <dbReference type="EnsemblMetazoa" id="GAUT038449-PA"/>
    </source>
</evidence>
<dbReference type="STRING" id="7395.A0A1A9VIE7"/>
<organism evidence="1 2">
    <name type="scientific">Glossina austeni</name>
    <name type="common">Savannah tsetse fly</name>
    <dbReference type="NCBI Taxonomy" id="7395"/>
    <lineage>
        <taxon>Eukaryota</taxon>
        <taxon>Metazoa</taxon>
        <taxon>Ecdysozoa</taxon>
        <taxon>Arthropoda</taxon>
        <taxon>Hexapoda</taxon>
        <taxon>Insecta</taxon>
        <taxon>Pterygota</taxon>
        <taxon>Neoptera</taxon>
        <taxon>Endopterygota</taxon>
        <taxon>Diptera</taxon>
        <taxon>Brachycera</taxon>
        <taxon>Muscomorpha</taxon>
        <taxon>Hippoboscoidea</taxon>
        <taxon>Glossinidae</taxon>
        <taxon>Glossina</taxon>
    </lineage>
</organism>
<accession>A0A1A9VIE7</accession>